<keyword evidence="2" id="KW-1003">Cell membrane</keyword>
<evidence type="ECO:0000256" key="4">
    <source>
        <dbReference type="ARBA" id="ARBA00022989"/>
    </source>
</evidence>
<evidence type="ECO:0000256" key="6">
    <source>
        <dbReference type="SAM" id="Phobius"/>
    </source>
</evidence>
<dbReference type="GO" id="GO:0005886">
    <property type="term" value="C:plasma membrane"/>
    <property type="evidence" value="ECO:0007669"/>
    <property type="project" value="UniProtKB-SubCell"/>
</dbReference>
<evidence type="ECO:0000256" key="2">
    <source>
        <dbReference type="ARBA" id="ARBA00022475"/>
    </source>
</evidence>
<organism evidence="7 8">
    <name type="scientific">Odoribacter laneus YIT 12061</name>
    <dbReference type="NCBI Taxonomy" id="742817"/>
    <lineage>
        <taxon>Bacteria</taxon>
        <taxon>Pseudomonadati</taxon>
        <taxon>Bacteroidota</taxon>
        <taxon>Bacteroidia</taxon>
        <taxon>Bacteroidales</taxon>
        <taxon>Odoribacteraceae</taxon>
        <taxon>Odoribacter</taxon>
    </lineage>
</organism>
<feature type="transmembrane region" description="Helical" evidence="6">
    <location>
        <begin position="390"/>
        <end position="409"/>
    </location>
</feature>
<feature type="transmembrane region" description="Helical" evidence="6">
    <location>
        <begin position="172"/>
        <end position="190"/>
    </location>
</feature>
<protein>
    <recommendedName>
        <fullName evidence="9">Polysaccharide biosynthesis protein C-terminal domain-containing protein</fullName>
    </recommendedName>
</protein>
<comment type="subcellular location">
    <subcellularLocation>
        <location evidence="1">Cell membrane</location>
        <topology evidence="1">Multi-pass membrane protein</topology>
    </subcellularLocation>
</comment>
<dbReference type="PATRIC" id="fig|742817.3.peg.606"/>
<keyword evidence="3 6" id="KW-0812">Transmembrane</keyword>
<gene>
    <name evidence="7" type="ORF">HMPREF9449_00572</name>
</gene>
<dbReference type="EMBL" id="ADMC01000007">
    <property type="protein sequence ID" value="EHP49983.1"/>
    <property type="molecule type" value="Genomic_DNA"/>
</dbReference>
<feature type="transmembrane region" description="Helical" evidence="6">
    <location>
        <begin position="69"/>
        <end position="91"/>
    </location>
</feature>
<evidence type="ECO:0000256" key="1">
    <source>
        <dbReference type="ARBA" id="ARBA00004651"/>
    </source>
</evidence>
<sequence length="491" mass="55023">MLYIRMLFIMAVTLYTSRIILQVLGIEDFGIYNVVGGVVLMFGFLNNAMTAAVQRFVSFELGRNDAGRLHTIFSMSVSIHILLAVLVLLLAETVGLYVIYSYLTIPEERMFAALVIYQCALISFAVSILQVPYMSCIIAHEKMDIYAIGTILDCCSKLVGVYLLTILTGDKLIWYGIILLVISIMVAVFYRTYAIKSFAECHYKFIWDKSLFNNMITYSGWSLFGGVATVGAMQGVNILLNIFFGPAVNAARGIAYQVNSAVSSLYSSFTQAVNPQIIKQYSAGNLDYMQQLIFRSCRFTYLLVLLFAYPIFFQTGRILELWLGVVPEHAMTFCRLVLISTLIDCISMPLVPAVNATGKIKKYQIVVGNLLIMNLPVSYILLDITNKPEFSFYVAIAISVLTTSARLWICHALLKFPIMNFVKSVFGKIIPTTILSICPMLLYSHVNDLNLLASLCSCLSIVLLSIWFVGLENGEKEMVKNKLFKTIRKND</sequence>
<evidence type="ECO:0000256" key="5">
    <source>
        <dbReference type="ARBA" id="ARBA00023136"/>
    </source>
</evidence>
<dbReference type="Proteomes" id="UP000004892">
    <property type="component" value="Unassembled WGS sequence"/>
</dbReference>
<dbReference type="PANTHER" id="PTHR30250:SF26">
    <property type="entry name" value="PSMA PROTEIN"/>
    <property type="match status" value="1"/>
</dbReference>
<feature type="transmembrane region" description="Helical" evidence="6">
    <location>
        <begin position="330"/>
        <end position="351"/>
    </location>
</feature>
<feature type="transmembrane region" description="Helical" evidence="6">
    <location>
        <begin position="421"/>
        <end position="443"/>
    </location>
</feature>
<keyword evidence="8" id="KW-1185">Reference proteome</keyword>
<keyword evidence="4 6" id="KW-1133">Transmembrane helix</keyword>
<comment type="caution">
    <text evidence="7">The sequence shown here is derived from an EMBL/GenBank/DDBJ whole genome shotgun (WGS) entry which is preliminary data.</text>
</comment>
<reference evidence="7 8" key="1">
    <citation type="submission" date="2012-01" db="EMBL/GenBank/DDBJ databases">
        <title>The Genome Sequence of Odoribacter laneus YIT 12061.</title>
        <authorList>
            <consortium name="The Broad Institute Genome Sequencing Platform"/>
            <person name="Earl A."/>
            <person name="Ward D."/>
            <person name="Feldgarden M."/>
            <person name="Gevers D."/>
            <person name="Morotomi M."/>
            <person name="Young S.K."/>
            <person name="Zeng Q."/>
            <person name="Gargeya S."/>
            <person name="Fitzgerald M."/>
            <person name="Haas B."/>
            <person name="Abouelleil A."/>
            <person name="Alvarado L."/>
            <person name="Arachchi H.M."/>
            <person name="Berlin A."/>
            <person name="Chapman S.B."/>
            <person name="Gearin G."/>
            <person name="Goldberg J."/>
            <person name="Griggs A."/>
            <person name="Gujja S."/>
            <person name="Hansen M."/>
            <person name="Heiman D."/>
            <person name="Howarth C."/>
            <person name="Larimer J."/>
            <person name="Lui A."/>
            <person name="MacDonald P.J.P."/>
            <person name="McCowen C."/>
            <person name="Montmayeur A."/>
            <person name="Murphy C."/>
            <person name="Neiman D."/>
            <person name="Pearson M."/>
            <person name="Priest M."/>
            <person name="Roberts A."/>
            <person name="Saif S."/>
            <person name="Shea T."/>
            <person name="Sisk P."/>
            <person name="Stolte C."/>
            <person name="Sykes S."/>
            <person name="Wortman J."/>
            <person name="Nusbaum C."/>
            <person name="Birren B."/>
        </authorList>
    </citation>
    <scope>NUCLEOTIDE SEQUENCE [LARGE SCALE GENOMIC DNA]</scope>
    <source>
        <strain evidence="7 8">YIT 12061</strain>
    </source>
</reference>
<dbReference type="PANTHER" id="PTHR30250">
    <property type="entry name" value="PST FAMILY PREDICTED COLANIC ACID TRANSPORTER"/>
    <property type="match status" value="1"/>
</dbReference>
<evidence type="ECO:0000313" key="7">
    <source>
        <dbReference type="EMBL" id="EHP49983.1"/>
    </source>
</evidence>
<keyword evidence="5 6" id="KW-0472">Membrane</keyword>
<feature type="transmembrane region" description="Helical" evidence="6">
    <location>
        <begin position="145"/>
        <end position="166"/>
    </location>
</feature>
<dbReference type="HOGENOM" id="CLU_040798_1_0_10"/>
<feature type="transmembrane region" description="Helical" evidence="6">
    <location>
        <begin position="7"/>
        <end position="25"/>
    </location>
</feature>
<accession>H1DE86</accession>
<feature type="transmembrane region" description="Helical" evidence="6">
    <location>
        <begin position="449"/>
        <end position="471"/>
    </location>
</feature>
<feature type="transmembrane region" description="Helical" evidence="6">
    <location>
        <begin position="363"/>
        <end position="384"/>
    </location>
</feature>
<proteinExistence type="predicted"/>
<feature type="transmembrane region" description="Helical" evidence="6">
    <location>
        <begin position="111"/>
        <end position="133"/>
    </location>
</feature>
<dbReference type="InterPro" id="IPR050833">
    <property type="entry name" value="Poly_Biosynth_Transport"/>
</dbReference>
<name>H1DE86_9BACT</name>
<dbReference type="eggNOG" id="COG2244">
    <property type="taxonomic scope" value="Bacteria"/>
</dbReference>
<feature type="transmembrane region" description="Helical" evidence="6">
    <location>
        <begin position="299"/>
        <end position="318"/>
    </location>
</feature>
<evidence type="ECO:0000313" key="8">
    <source>
        <dbReference type="Proteomes" id="UP000004892"/>
    </source>
</evidence>
<dbReference type="AlphaFoldDB" id="H1DE86"/>
<evidence type="ECO:0008006" key="9">
    <source>
        <dbReference type="Google" id="ProtNLM"/>
    </source>
</evidence>
<dbReference type="STRING" id="742817.HMPREF9449_00572"/>
<feature type="transmembrane region" description="Helical" evidence="6">
    <location>
        <begin position="31"/>
        <end position="57"/>
    </location>
</feature>
<evidence type="ECO:0000256" key="3">
    <source>
        <dbReference type="ARBA" id="ARBA00022692"/>
    </source>
</evidence>